<feature type="binding site" evidence="9">
    <location>
        <position position="162"/>
    </location>
    <ligand>
        <name>L-tryptophan</name>
        <dbReference type="ChEBI" id="CHEBI:57912"/>
    </ligand>
</feature>
<dbReference type="KEGG" id="vcr:VC395_2736"/>
<dbReference type="FunFam" id="3.40.50.620:FF:000024">
    <property type="entry name" value="Tryptophan--tRNA ligase"/>
    <property type="match status" value="1"/>
</dbReference>
<dbReference type="EMBL" id="CP000627">
    <property type="protein sequence ID" value="ABQ19525.1"/>
    <property type="molecule type" value="Genomic_DNA"/>
</dbReference>
<evidence type="ECO:0000256" key="2">
    <source>
        <dbReference type="ARBA" id="ARBA00022490"/>
    </source>
</evidence>
<dbReference type="GO" id="GO:0006436">
    <property type="term" value="P:tryptophanyl-tRNA aminoacylation"/>
    <property type="evidence" value="ECO:0007669"/>
    <property type="project" value="UniProtKB-UniRule"/>
</dbReference>
<dbReference type="InterPro" id="IPR024109">
    <property type="entry name" value="Trp-tRNA-ligase_bac-type"/>
</dbReference>
<comment type="similarity">
    <text evidence="1 9 10">Belongs to the class-I aminoacyl-tRNA synthetase family.</text>
</comment>
<evidence type="ECO:0000256" key="5">
    <source>
        <dbReference type="ARBA" id="ARBA00022840"/>
    </source>
</evidence>
<feature type="binding site" evidence="9">
    <location>
        <position position="216"/>
    </location>
    <ligand>
        <name>ATP</name>
        <dbReference type="ChEBI" id="CHEBI:30616"/>
    </ligand>
</feature>
<feature type="binding site" evidence="9">
    <location>
        <begin position="174"/>
        <end position="176"/>
    </location>
    <ligand>
        <name>ATP</name>
        <dbReference type="ChEBI" id="CHEBI:30616"/>
    </ligand>
</feature>
<dbReference type="eggNOG" id="COG0180">
    <property type="taxonomic scope" value="Bacteria"/>
</dbReference>
<keyword evidence="7 9" id="KW-0030">Aminoacyl-tRNA synthetase</keyword>
<dbReference type="Proteomes" id="UP000000249">
    <property type="component" value="Chromosome 1"/>
</dbReference>
<evidence type="ECO:0000256" key="7">
    <source>
        <dbReference type="ARBA" id="ARBA00023146"/>
    </source>
</evidence>
<comment type="catalytic activity">
    <reaction evidence="8 9">
        <text>tRNA(Trp) + L-tryptophan + ATP = L-tryptophyl-tRNA(Trp) + AMP + diphosphate + H(+)</text>
        <dbReference type="Rhea" id="RHEA:24080"/>
        <dbReference type="Rhea" id="RHEA-COMP:9671"/>
        <dbReference type="Rhea" id="RHEA-COMP:9705"/>
        <dbReference type="ChEBI" id="CHEBI:15378"/>
        <dbReference type="ChEBI" id="CHEBI:30616"/>
        <dbReference type="ChEBI" id="CHEBI:33019"/>
        <dbReference type="ChEBI" id="CHEBI:57912"/>
        <dbReference type="ChEBI" id="CHEBI:78442"/>
        <dbReference type="ChEBI" id="CHEBI:78535"/>
        <dbReference type="ChEBI" id="CHEBI:456215"/>
        <dbReference type="EC" id="6.1.1.2"/>
    </reaction>
</comment>
<dbReference type="InterPro" id="IPR050203">
    <property type="entry name" value="Trp-tRNA_synthetase"/>
</dbReference>
<proteinExistence type="inferred from homology"/>
<sequence>MNRADSVRGFCPFVLCNFNFSHKEIKPMSKPIVLSGVQPSGELSIGNYLGALRQWQQMQDDYDCQYCVVDLHAITVRQDPQALHEATLDALAICLAVGVDPKKSTLFVQSHVPEHAQLGWVLNCYTQMGELSRMTQFKDKSARYANDVNAGLFGYPVLMAADILLYGAHQVPVGSDQKQHLELARDIATRFNNIYSPEQPIFTIPEPYIPTVNARVMSLQDATKKMSKSDDNRKNVITLLEDPKSIIKKINKAQTDAETPPRIAYDVENKAGIANLMGLYSAATGKTFAEIEAQYAGVEMYGPFKKDVGEAVVAMLEPVQAEYQRIRNDREYLNSVMRDGAEKASAKALQTLKKVYAAVGFVARP</sequence>
<keyword evidence="5 9" id="KW-0067">ATP-binding</keyword>
<dbReference type="CDD" id="cd00806">
    <property type="entry name" value="TrpRS_core"/>
    <property type="match status" value="1"/>
</dbReference>
<evidence type="ECO:0000256" key="6">
    <source>
        <dbReference type="ARBA" id="ARBA00022917"/>
    </source>
</evidence>
<evidence type="ECO:0000313" key="12">
    <source>
        <dbReference type="Proteomes" id="UP000000249"/>
    </source>
</evidence>
<name>A0A0H3AGV9_VIBC3</name>
<dbReference type="InterPro" id="IPR014729">
    <property type="entry name" value="Rossmann-like_a/b/a_fold"/>
</dbReference>
<feature type="short sequence motif" description="'HIGH' region" evidence="9">
    <location>
        <begin position="39"/>
        <end position="47"/>
    </location>
</feature>
<dbReference type="GO" id="GO:0004830">
    <property type="term" value="F:tryptophan-tRNA ligase activity"/>
    <property type="evidence" value="ECO:0007669"/>
    <property type="project" value="UniProtKB-UniRule"/>
</dbReference>
<dbReference type="Gene3D" id="3.40.50.620">
    <property type="entry name" value="HUPs"/>
    <property type="match status" value="1"/>
</dbReference>
<dbReference type="NCBIfam" id="TIGR00233">
    <property type="entry name" value="trpS"/>
    <property type="match status" value="1"/>
</dbReference>
<evidence type="ECO:0000256" key="3">
    <source>
        <dbReference type="ARBA" id="ARBA00022598"/>
    </source>
</evidence>
<feature type="binding site" evidence="9">
    <location>
        <begin position="225"/>
        <end position="229"/>
    </location>
    <ligand>
        <name>ATP</name>
        <dbReference type="ChEBI" id="CHEBI:30616"/>
    </ligand>
</feature>
<organism evidence="11 12">
    <name type="scientific">Vibrio cholerae serotype O1 (strain ATCC 39541 / Classical Ogawa 395 / O395)</name>
    <dbReference type="NCBI Taxonomy" id="345073"/>
    <lineage>
        <taxon>Bacteria</taxon>
        <taxon>Pseudomonadati</taxon>
        <taxon>Pseudomonadota</taxon>
        <taxon>Gammaproteobacteria</taxon>
        <taxon>Vibrionales</taxon>
        <taxon>Vibrionaceae</taxon>
        <taxon>Vibrio</taxon>
    </lineage>
</organism>
<feature type="binding site" evidence="9">
    <location>
        <begin position="38"/>
        <end position="40"/>
    </location>
    <ligand>
        <name>ATP</name>
        <dbReference type="ChEBI" id="CHEBI:30616"/>
    </ligand>
</feature>
<dbReference type="PATRIC" id="fig|345073.21.peg.2636"/>
<dbReference type="PANTHER" id="PTHR43766">
    <property type="entry name" value="TRYPTOPHAN--TRNA LIGASE, MITOCHONDRIAL"/>
    <property type="match status" value="1"/>
</dbReference>
<evidence type="ECO:0000256" key="1">
    <source>
        <dbReference type="ARBA" id="ARBA00005594"/>
    </source>
</evidence>
<feature type="short sequence motif" description="'KMSKS' region" evidence="9">
    <location>
        <begin position="225"/>
        <end position="229"/>
    </location>
</feature>
<dbReference type="HAMAP" id="MF_00140_B">
    <property type="entry name" value="Trp_tRNA_synth_B"/>
    <property type="match status" value="1"/>
</dbReference>
<comment type="subcellular location">
    <subcellularLocation>
        <location evidence="9">Cytoplasm</location>
    </subcellularLocation>
</comment>
<reference evidence="11 12" key="1">
    <citation type="submission" date="2007-03" db="EMBL/GenBank/DDBJ databases">
        <authorList>
            <person name="Heidelberg J."/>
        </authorList>
    </citation>
    <scope>NUCLEOTIDE SEQUENCE [LARGE SCALE GENOMIC DNA]</scope>
    <source>
        <strain evidence="12">ATCC 39541 / Classical Ogawa 395 / O395</strain>
    </source>
</reference>
<dbReference type="FunFam" id="1.10.240.10:FF:000002">
    <property type="entry name" value="Tryptophan--tRNA ligase"/>
    <property type="match status" value="1"/>
</dbReference>
<dbReference type="SUPFAM" id="SSF52374">
    <property type="entry name" value="Nucleotidylyl transferase"/>
    <property type="match status" value="1"/>
</dbReference>
<evidence type="ECO:0000313" key="11">
    <source>
        <dbReference type="EMBL" id="ABQ19525.1"/>
    </source>
</evidence>
<gene>
    <name evidence="9 11" type="primary">trpS</name>
    <name evidence="11" type="ordered locus">VC0395_A2200</name>
</gene>
<keyword evidence="6 9" id="KW-0648">Protein biosynthesis</keyword>
<dbReference type="Gene3D" id="1.10.240.10">
    <property type="entry name" value="Tyrosyl-Transfer RNA Synthetase"/>
    <property type="match status" value="1"/>
</dbReference>
<dbReference type="KEGG" id="vco:VC0395_A2200"/>
<dbReference type="InterPro" id="IPR002305">
    <property type="entry name" value="aa-tRNA-synth_Ic"/>
</dbReference>
<keyword evidence="2 9" id="KW-0963">Cytoplasm</keyword>
<evidence type="ECO:0000256" key="4">
    <source>
        <dbReference type="ARBA" id="ARBA00022741"/>
    </source>
</evidence>
<dbReference type="Pfam" id="PF00579">
    <property type="entry name" value="tRNA-synt_1b"/>
    <property type="match status" value="1"/>
</dbReference>
<evidence type="ECO:0000256" key="10">
    <source>
        <dbReference type="RuleBase" id="RU363036"/>
    </source>
</evidence>
<feature type="binding site" evidence="9">
    <location>
        <begin position="46"/>
        <end position="47"/>
    </location>
    <ligand>
        <name>ATP</name>
        <dbReference type="ChEBI" id="CHEBI:30616"/>
    </ligand>
</feature>
<dbReference type="PRINTS" id="PR01039">
    <property type="entry name" value="TRNASYNTHTRP"/>
</dbReference>
<dbReference type="InterPro" id="IPR002306">
    <property type="entry name" value="Trp-tRNA-ligase"/>
</dbReference>
<accession>A0A0H3AGV9</accession>
<keyword evidence="3 9" id="KW-0436">Ligase</keyword>
<protein>
    <recommendedName>
        <fullName evidence="9">Tryptophan--tRNA ligase</fullName>
        <ecNumber evidence="9">6.1.1.2</ecNumber>
    </recommendedName>
    <alternativeName>
        <fullName evidence="9">Tryptophanyl-tRNA synthetase</fullName>
        <shortName evidence="9">TrpRS</shortName>
    </alternativeName>
</protein>
<evidence type="ECO:0000256" key="8">
    <source>
        <dbReference type="ARBA" id="ARBA00049929"/>
    </source>
</evidence>
<dbReference type="EC" id="6.1.1.2" evidence="9"/>
<comment type="function">
    <text evidence="9">Catalyzes the attachment of tryptophan to tRNA(Trp).</text>
</comment>
<evidence type="ECO:0000256" key="9">
    <source>
        <dbReference type="HAMAP-Rule" id="MF_00140"/>
    </source>
</evidence>
<dbReference type="AlphaFoldDB" id="A0A0H3AGV9"/>
<dbReference type="GO" id="GO:0005829">
    <property type="term" value="C:cytosol"/>
    <property type="evidence" value="ECO:0007669"/>
    <property type="project" value="TreeGrafter"/>
</dbReference>
<keyword evidence="4 9" id="KW-0547">Nucleotide-binding</keyword>
<dbReference type="PANTHER" id="PTHR43766:SF1">
    <property type="entry name" value="TRYPTOPHAN--TRNA LIGASE, MITOCHONDRIAL"/>
    <property type="match status" value="1"/>
</dbReference>
<comment type="subunit">
    <text evidence="9">Homodimer.</text>
</comment>
<dbReference type="GO" id="GO:0005524">
    <property type="term" value="F:ATP binding"/>
    <property type="evidence" value="ECO:0007669"/>
    <property type="project" value="UniProtKB-UniRule"/>
</dbReference>